<keyword evidence="5 13" id="KW-0732">Signal</keyword>
<evidence type="ECO:0000256" key="2">
    <source>
        <dbReference type="ARBA" id="ARBA00004319"/>
    </source>
</evidence>
<dbReference type="GO" id="GO:0009986">
    <property type="term" value="C:cell surface"/>
    <property type="evidence" value="ECO:0007669"/>
    <property type="project" value="TreeGrafter"/>
</dbReference>
<gene>
    <name evidence="15" type="ORF">CAPTEDRAFT_153310</name>
</gene>
<evidence type="ECO:0000256" key="8">
    <source>
        <dbReference type="ARBA" id="ARBA00023157"/>
    </source>
</evidence>
<dbReference type="Gene3D" id="3.40.30.10">
    <property type="entry name" value="Glutaredoxin"/>
    <property type="match status" value="5"/>
</dbReference>
<evidence type="ECO:0000256" key="5">
    <source>
        <dbReference type="ARBA" id="ARBA00022729"/>
    </source>
</evidence>
<feature type="disulfide bond" description="Redox-active" evidence="11">
    <location>
        <begin position="543"/>
        <end position="546"/>
    </location>
</feature>
<evidence type="ECO:0000256" key="6">
    <source>
        <dbReference type="ARBA" id="ARBA00022737"/>
    </source>
</evidence>
<evidence type="ECO:0000256" key="3">
    <source>
        <dbReference type="ARBA" id="ARBA00006347"/>
    </source>
</evidence>
<dbReference type="Pfam" id="PF13848">
    <property type="entry name" value="Thioredoxin_6"/>
    <property type="match status" value="1"/>
</dbReference>
<proteinExistence type="inferred from homology"/>
<dbReference type="GO" id="GO:0003756">
    <property type="term" value="F:protein disulfide isomerase activity"/>
    <property type="evidence" value="ECO:0007669"/>
    <property type="project" value="UniProtKB-EC"/>
</dbReference>
<dbReference type="PANTHER" id="PTHR18929">
    <property type="entry name" value="PROTEIN DISULFIDE ISOMERASE"/>
    <property type="match status" value="1"/>
</dbReference>
<dbReference type="InterPro" id="IPR005792">
    <property type="entry name" value="Prot_disulphide_isomerase"/>
</dbReference>
<accession>R7VLR0</accession>
<dbReference type="GO" id="GO:0005788">
    <property type="term" value="C:endoplasmic reticulum lumen"/>
    <property type="evidence" value="ECO:0007669"/>
    <property type="project" value="UniProtKB-SubCell"/>
</dbReference>
<dbReference type="EC" id="5.3.4.1" evidence="4 13"/>
<evidence type="ECO:0000256" key="4">
    <source>
        <dbReference type="ARBA" id="ARBA00012723"/>
    </source>
</evidence>
<keyword evidence="7" id="KW-0256">Endoplasmic reticulum</keyword>
<dbReference type="FunFam" id="3.40.30.10:FF:000107">
    <property type="entry name" value="Protein disulfide-isomerase 5-2"/>
    <property type="match status" value="1"/>
</dbReference>
<dbReference type="EnsemblMetazoa" id="CapteT153310">
    <property type="protein sequence ID" value="CapteP153310"/>
    <property type="gene ID" value="CapteG153310"/>
</dbReference>
<feature type="domain" description="Thioredoxin" evidence="14">
    <location>
        <begin position="504"/>
        <end position="617"/>
    </location>
</feature>
<evidence type="ECO:0000313" key="16">
    <source>
        <dbReference type="EnsemblMetazoa" id="CapteP153310"/>
    </source>
</evidence>
<dbReference type="OMA" id="HEAANQY"/>
<dbReference type="STRING" id="283909.R7VLR0"/>
<feature type="disulfide bond" description="Redox-active" evidence="11">
    <location>
        <begin position="186"/>
        <end position="189"/>
    </location>
</feature>
<dbReference type="Proteomes" id="UP000014760">
    <property type="component" value="Unassembled WGS sequence"/>
</dbReference>
<dbReference type="AlphaFoldDB" id="R7VLR0"/>
<comment type="catalytic activity">
    <reaction evidence="1 13">
        <text>Catalyzes the rearrangement of -S-S- bonds in proteins.</text>
        <dbReference type="EC" id="5.3.4.1"/>
    </reaction>
</comment>
<dbReference type="GO" id="GO:0006457">
    <property type="term" value="P:protein folding"/>
    <property type="evidence" value="ECO:0007669"/>
    <property type="project" value="TreeGrafter"/>
</dbReference>
<evidence type="ECO:0000256" key="1">
    <source>
        <dbReference type="ARBA" id="ARBA00001182"/>
    </source>
</evidence>
<dbReference type="OrthoDB" id="427280at2759"/>
<dbReference type="Pfam" id="PF00085">
    <property type="entry name" value="Thioredoxin"/>
    <property type="match status" value="3"/>
</dbReference>
<comment type="similarity">
    <text evidence="3 12">Belongs to the protein disulfide isomerase family.</text>
</comment>
<evidence type="ECO:0000256" key="13">
    <source>
        <dbReference type="RuleBase" id="RU361130"/>
    </source>
</evidence>
<keyword evidence="8 11" id="KW-1015">Disulfide bond</keyword>
<dbReference type="HOGENOM" id="CLU_025879_6_2_1"/>
<evidence type="ECO:0000256" key="12">
    <source>
        <dbReference type="RuleBase" id="RU004208"/>
    </source>
</evidence>
<protein>
    <recommendedName>
        <fullName evidence="4 13">Protein disulfide-isomerase</fullName>
        <ecNumber evidence="4 13">5.3.4.1</ecNumber>
    </recommendedName>
</protein>
<keyword evidence="9 13" id="KW-0413">Isomerase</keyword>
<feature type="domain" description="Thioredoxin" evidence="14">
    <location>
        <begin position="24"/>
        <end position="146"/>
    </location>
</feature>
<evidence type="ECO:0000256" key="7">
    <source>
        <dbReference type="ARBA" id="ARBA00022824"/>
    </source>
</evidence>
<dbReference type="EMBL" id="KB292298">
    <property type="protein sequence ID" value="ELU17820.1"/>
    <property type="molecule type" value="Genomic_DNA"/>
</dbReference>
<dbReference type="InterPro" id="IPR036249">
    <property type="entry name" value="Thioredoxin-like_sf"/>
</dbReference>
<dbReference type="InterPro" id="IPR013766">
    <property type="entry name" value="Thioredoxin_domain"/>
</dbReference>
<keyword evidence="6" id="KW-0677">Repeat</keyword>
<dbReference type="EMBL" id="AMQN01003945">
    <property type="status" value="NOT_ANNOTATED_CDS"/>
    <property type="molecule type" value="Genomic_DNA"/>
</dbReference>
<dbReference type="PROSITE" id="PS51352">
    <property type="entry name" value="THIOREDOXIN_2"/>
    <property type="match status" value="3"/>
</dbReference>
<name>R7VLR0_CAPTE</name>
<dbReference type="NCBIfam" id="TIGR01130">
    <property type="entry name" value="ER_PDI_fam"/>
    <property type="match status" value="1"/>
</dbReference>
<sequence>MGKVWLLVFGIFLLNSGFILCDDDPADAEEDELDLNEIAEENDVLILTDANFQNAIADNEIILVEFYAPWCGHCKSLAPEFEKAAGILKENDPKVTLAKVDATVEKDLASEYGVSGFPTLIFFKNGAKTAYDGPRSSDGIVSYMKERADPSWKPPPDLVLHLTKANFSEFVDTAELILVEFYAPWCGHCKQLAPVLEKAAQGLQAFDPVIPIYKVDCPKESDLAREYEIKSYPTLKVFRRGKVFDYTGTERTAHAIVSYMENERRPPSTEVTSLSAVKKFMKTDDVTVFAFFKANDAAFETYENAANELRSDYDLGHTFDREAMTFYKVNAPSIAVFTAENFHTKHEQKYHVMPITKDSSVEEIRAFIAEHSIPLVGEYKTSNRATRYRGKYPLLIMFYSVDWSHDGITATQLWRRKLADIAKDHRDMTFAIANEDDHAELLKGFGFEDSGEEINIGILNELANKMPQEESKFPMPTFDSFDSDEIREFISNYKAGKISRKYKSQPVPKKSKAAVKTVVGSTFEKIVGDKSKDVVIEFMFSGCSKCKEFAPKYTALAKQYAKLQKNLVFAKIDNTLNEFPEAFLVDSFPSFYMVPANGDLSSPAKFSKEEELTPEIS</sequence>
<keyword evidence="17" id="KW-1185">Reference proteome</keyword>
<dbReference type="PANTHER" id="PTHR18929:SF210">
    <property type="entry name" value="PROTEIN DISULFIDE-ISOMERASE A4"/>
    <property type="match status" value="1"/>
</dbReference>
<reference evidence="17" key="1">
    <citation type="submission" date="2012-12" db="EMBL/GenBank/DDBJ databases">
        <authorList>
            <person name="Hellsten U."/>
            <person name="Grimwood J."/>
            <person name="Chapman J.A."/>
            <person name="Shapiro H."/>
            <person name="Aerts A."/>
            <person name="Otillar R.P."/>
            <person name="Terry A.Y."/>
            <person name="Boore J.L."/>
            <person name="Simakov O."/>
            <person name="Marletaz F."/>
            <person name="Cho S.-J."/>
            <person name="Edsinger-Gonzales E."/>
            <person name="Havlak P."/>
            <person name="Kuo D.-H."/>
            <person name="Larsson T."/>
            <person name="Lv J."/>
            <person name="Arendt D."/>
            <person name="Savage R."/>
            <person name="Osoegawa K."/>
            <person name="de Jong P."/>
            <person name="Lindberg D.R."/>
            <person name="Seaver E.C."/>
            <person name="Weisblat D.A."/>
            <person name="Putnam N.H."/>
            <person name="Grigoriev I.V."/>
            <person name="Rokhsar D.S."/>
        </authorList>
    </citation>
    <scope>NUCLEOTIDE SEQUENCE</scope>
    <source>
        <strain evidence="17">I ESC-2004</strain>
    </source>
</reference>
<dbReference type="PROSITE" id="PS00194">
    <property type="entry name" value="THIOREDOXIN_1"/>
    <property type="match status" value="2"/>
</dbReference>
<reference evidence="16" key="3">
    <citation type="submission" date="2015-06" db="UniProtKB">
        <authorList>
            <consortium name="EnsemblMetazoa"/>
        </authorList>
    </citation>
    <scope>IDENTIFICATION</scope>
</reference>
<dbReference type="InterPro" id="IPR017937">
    <property type="entry name" value="Thioredoxin_CS"/>
</dbReference>
<dbReference type="PRINTS" id="PR00421">
    <property type="entry name" value="THIOREDOXIN"/>
</dbReference>
<evidence type="ECO:0000313" key="17">
    <source>
        <dbReference type="Proteomes" id="UP000014760"/>
    </source>
</evidence>
<comment type="subcellular location">
    <subcellularLocation>
        <location evidence="2">Endoplasmic reticulum lumen</location>
    </subcellularLocation>
</comment>
<feature type="chain" id="PRO_5008452569" description="Protein disulfide-isomerase" evidence="13">
    <location>
        <begin position="22"/>
        <end position="617"/>
    </location>
</feature>
<feature type="signal peptide" evidence="13">
    <location>
        <begin position="1"/>
        <end position="21"/>
    </location>
</feature>
<evidence type="ECO:0000256" key="11">
    <source>
        <dbReference type="PIRSR" id="PIRSR605792-51"/>
    </source>
</evidence>
<reference evidence="15 17" key="2">
    <citation type="journal article" date="2013" name="Nature">
        <title>Insights into bilaterian evolution from three spiralian genomes.</title>
        <authorList>
            <person name="Simakov O."/>
            <person name="Marletaz F."/>
            <person name="Cho S.J."/>
            <person name="Edsinger-Gonzales E."/>
            <person name="Havlak P."/>
            <person name="Hellsten U."/>
            <person name="Kuo D.H."/>
            <person name="Larsson T."/>
            <person name="Lv J."/>
            <person name="Arendt D."/>
            <person name="Savage R."/>
            <person name="Osoegawa K."/>
            <person name="de Jong P."/>
            <person name="Grimwood J."/>
            <person name="Chapman J.A."/>
            <person name="Shapiro H."/>
            <person name="Aerts A."/>
            <person name="Otillar R.P."/>
            <person name="Terry A.Y."/>
            <person name="Boore J.L."/>
            <person name="Grigoriev I.V."/>
            <person name="Lindberg D.R."/>
            <person name="Seaver E.C."/>
            <person name="Weisblat D.A."/>
            <person name="Putnam N.H."/>
            <person name="Rokhsar D.S."/>
        </authorList>
    </citation>
    <scope>NUCLEOTIDE SEQUENCE</scope>
    <source>
        <strain evidence="15 17">I ESC-2004</strain>
    </source>
</reference>
<evidence type="ECO:0000256" key="10">
    <source>
        <dbReference type="ARBA" id="ARBA00023284"/>
    </source>
</evidence>
<evidence type="ECO:0000256" key="9">
    <source>
        <dbReference type="ARBA" id="ARBA00023235"/>
    </source>
</evidence>
<dbReference type="FunFam" id="3.40.30.10:FF:000023">
    <property type="entry name" value="Protein disulfide-isomerase"/>
    <property type="match status" value="1"/>
</dbReference>
<evidence type="ECO:0000259" key="14">
    <source>
        <dbReference type="PROSITE" id="PS51352"/>
    </source>
</evidence>
<dbReference type="SUPFAM" id="SSF52833">
    <property type="entry name" value="Thioredoxin-like"/>
    <property type="match status" value="5"/>
</dbReference>
<dbReference type="CDD" id="cd02961">
    <property type="entry name" value="PDI_a_family"/>
    <property type="match status" value="2"/>
</dbReference>
<dbReference type="NCBIfam" id="TIGR01126">
    <property type="entry name" value="pdi_dom"/>
    <property type="match status" value="1"/>
</dbReference>
<dbReference type="InterPro" id="IPR005788">
    <property type="entry name" value="PDI_thioredoxin-like_dom"/>
</dbReference>
<feature type="domain" description="Thioredoxin" evidence="14">
    <location>
        <begin position="149"/>
        <end position="282"/>
    </location>
</feature>
<keyword evidence="10 11" id="KW-0676">Redox-active center</keyword>
<organism evidence="15">
    <name type="scientific">Capitella teleta</name>
    <name type="common">Polychaete worm</name>
    <dbReference type="NCBI Taxonomy" id="283909"/>
    <lineage>
        <taxon>Eukaryota</taxon>
        <taxon>Metazoa</taxon>
        <taxon>Spiralia</taxon>
        <taxon>Lophotrochozoa</taxon>
        <taxon>Annelida</taxon>
        <taxon>Polychaeta</taxon>
        <taxon>Sedentaria</taxon>
        <taxon>Scolecida</taxon>
        <taxon>Capitellidae</taxon>
        <taxon>Capitella</taxon>
    </lineage>
</organism>
<evidence type="ECO:0000313" key="15">
    <source>
        <dbReference type="EMBL" id="ELU17820.1"/>
    </source>
</evidence>
<dbReference type="GO" id="GO:0034976">
    <property type="term" value="P:response to endoplasmic reticulum stress"/>
    <property type="evidence" value="ECO:0007669"/>
    <property type="project" value="TreeGrafter"/>
</dbReference>